<accession>A0ABQ3XMP8</accession>
<dbReference type="SUPFAM" id="SSF54001">
    <property type="entry name" value="Cysteine proteinases"/>
    <property type="match status" value="1"/>
</dbReference>
<dbReference type="InterPro" id="IPR038765">
    <property type="entry name" value="Papain-like_cys_pep_sf"/>
</dbReference>
<protein>
    <recommendedName>
        <fullName evidence="1">Transglutaminase-like domain-containing protein</fullName>
    </recommendedName>
</protein>
<dbReference type="Pfam" id="PF01841">
    <property type="entry name" value="Transglut_core"/>
    <property type="match status" value="1"/>
</dbReference>
<dbReference type="Proteomes" id="UP000612282">
    <property type="component" value="Unassembled WGS sequence"/>
</dbReference>
<gene>
    <name evidence="2" type="ORF">Aco03nite_081890</name>
</gene>
<reference evidence="2 3" key="1">
    <citation type="submission" date="2021-01" db="EMBL/GenBank/DDBJ databases">
        <title>Whole genome shotgun sequence of Actinoplanes couchii NBRC 106145.</title>
        <authorList>
            <person name="Komaki H."/>
            <person name="Tamura T."/>
        </authorList>
    </citation>
    <scope>NUCLEOTIDE SEQUENCE [LARGE SCALE GENOMIC DNA]</scope>
    <source>
        <strain evidence="2 3">NBRC 106145</strain>
    </source>
</reference>
<proteinExistence type="predicted"/>
<evidence type="ECO:0000259" key="1">
    <source>
        <dbReference type="Pfam" id="PF01841"/>
    </source>
</evidence>
<dbReference type="EMBL" id="BOMG01000102">
    <property type="protein sequence ID" value="GID59785.1"/>
    <property type="molecule type" value="Genomic_DNA"/>
</dbReference>
<dbReference type="RefSeq" id="WP_203806202.1">
    <property type="nucleotide sequence ID" value="NZ_BAAAQE010000005.1"/>
</dbReference>
<comment type="caution">
    <text evidence="2">The sequence shown here is derived from an EMBL/GenBank/DDBJ whole genome shotgun (WGS) entry which is preliminary data.</text>
</comment>
<keyword evidence="3" id="KW-1185">Reference proteome</keyword>
<dbReference type="Gene3D" id="3.10.620.30">
    <property type="match status" value="1"/>
</dbReference>
<sequence>MTGIDYAAAGPLTDLGTVHRAALDDLPEDPVAVCALAHRLVIQPTDAGQLDLPPGRFSENQLRPAASLIRVLLTLDPAPLAAGRPAEQRVIGTCRHFAVLTCALLRHRGIAARARCGFATYFQPGFGLDHWVVEYRLPSTDWVRADPEAMGLSVLANPEALVPGQFLTGGEAWAAFRAGRLDATRFGVHGTENFGPAEIRGNAVRDLAALNRVETLPWDEWGRMDASYQGRTGADYDHLIDTVATTCAGGDPAALVALYKSEDLEVPPALTT</sequence>
<evidence type="ECO:0000313" key="3">
    <source>
        <dbReference type="Proteomes" id="UP000612282"/>
    </source>
</evidence>
<evidence type="ECO:0000313" key="2">
    <source>
        <dbReference type="EMBL" id="GID59785.1"/>
    </source>
</evidence>
<organism evidence="2 3">
    <name type="scientific">Actinoplanes couchii</name>
    <dbReference type="NCBI Taxonomy" id="403638"/>
    <lineage>
        <taxon>Bacteria</taxon>
        <taxon>Bacillati</taxon>
        <taxon>Actinomycetota</taxon>
        <taxon>Actinomycetes</taxon>
        <taxon>Micromonosporales</taxon>
        <taxon>Micromonosporaceae</taxon>
        <taxon>Actinoplanes</taxon>
    </lineage>
</organism>
<feature type="domain" description="Transglutaminase-like" evidence="1">
    <location>
        <begin position="92"/>
        <end position="147"/>
    </location>
</feature>
<name>A0ABQ3XMP8_9ACTN</name>
<dbReference type="InterPro" id="IPR002931">
    <property type="entry name" value="Transglutaminase-like"/>
</dbReference>